<dbReference type="InterPro" id="IPR043730">
    <property type="entry name" value="DUF5673"/>
</dbReference>
<gene>
    <name evidence="3" type="ORF">BSK56_09750</name>
</gene>
<evidence type="ECO:0000259" key="2">
    <source>
        <dbReference type="Pfam" id="PF18923"/>
    </source>
</evidence>
<dbReference type="RefSeq" id="WP_076110345.1">
    <property type="nucleotide sequence ID" value="NZ_MPTB01000010.1"/>
</dbReference>
<dbReference type="EMBL" id="MPTB01000010">
    <property type="protein sequence ID" value="OMD49104.1"/>
    <property type="molecule type" value="Genomic_DNA"/>
</dbReference>
<evidence type="ECO:0000313" key="4">
    <source>
        <dbReference type="Proteomes" id="UP000187412"/>
    </source>
</evidence>
<sequence length="175" mass="20617">MTIQSIFIMVLNLTYCVINPWFLYYAYRQYKANWSAAGQIRVYDPARLNPHKLLLVVTLLYVSTIVVLWLLYMFKVSHVIEDHWFSYVFMLVLPVVANHDRVLMYIGEYGISQEGNVIPWEFISYYKFGKLNTVTNRLLLEIHTKDNVICGLLPSESQEEIRQFLEENKIQSKPA</sequence>
<accession>A0ABX3HF20</accession>
<dbReference type="Pfam" id="PF18923">
    <property type="entry name" value="DUF5673"/>
    <property type="match status" value="1"/>
</dbReference>
<dbReference type="Proteomes" id="UP000187412">
    <property type="component" value="Unassembled WGS sequence"/>
</dbReference>
<proteinExistence type="predicted"/>
<organism evidence="3 4">
    <name type="scientific">Paenibacillus borealis</name>
    <dbReference type="NCBI Taxonomy" id="160799"/>
    <lineage>
        <taxon>Bacteria</taxon>
        <taxon>Bacillati</taxon>
        <taxon>Bacillota</taxon>
        <taxon>Bacilli</taxon>
        <taxon>Bacillales</taxon>
        <taxon>Paenibacillaceae</taxon>
        <taxon>Paenibacillus</taxon>
    </lineage>
</organism>
<feature type="domain" description="DUF5673" evidence="2">
    <location>
        <begin position="105"/>
        <end position="169"/>
    </location>
</feature>
<evidence type="ECO:0000313" key="3">
    <source>
        <dbReference type="EMBL" id="OMD49104.1"/>
    </source>
</evidence>
<keyword evidence="1" id="KW-0472">Membrane</keyword>
<reference evidence="3 4" key="1">
    <citation type="submission" date="2016-10" db="EMBL/GenBank/DDBJ databases">
        <title>Paenibacillus species isolates.</title>
        <authorList>
            <person name="Beno S.M."/>
        </authorList>
    </citation>
    <scope>NUCLEOTIDE SEQUENCE [LARGE SCALE GENOMIC DNA]</scope>
    <source>
        <strain evidence="3 4">FSL H7-0744</strain>
    </source>
</reference>
<feature type="transmembrane region" description="Helical" evidence="1">
    <location>
        <begin position="53"/>
        <end position="72"/>
    </location>
</feature>
<feature type="transmembrane region" description="Helical" evidence="1">
    <location>
        <begin position="6"/>
        <end position="27"/>
    </location>
</feature>
<name>A0ABX3HF20_PAEBO</name>
<keyword evidence="4" id="KW-1185">Reference proteome</keyword>
<evidence type="ECO:0000256" key="1">
    <source>
        <dbReference type="SAM" id="Phobius"/>
    </source>
</evidence>
<comment type="caution">
    <text evidence="3">The sequence shown here is derived from an EMBL/GenBank/DDBJ whole genome shotgun (WGS) entry which is preliminary data.</text>
</comment>
<keyword evidence="1" id="KW-1133">Transmembrane helix</keyword>
<keyword evidence="1" id="KW-0812">Transmembrane</keyword>
<protein>
    <recommendedName>
        <fullName evidence="2">DUF5673 domain-containing protein</fullName>
    </recommendedName>
</protein>